<evidence type="ECO:0000313" key="1">
    <source>
        <dbReference type="EMBL" id="MBW0493641.1"/>
    </source>
</evidence>
<dbReference type="AlphaFoldDB" id="A0A9Q3D4A2"/>
<evidence type="ECO:0000313" key="2">
    <source>
        <dbReference type="Proteomes" id="UP000765509"/>
    </source>
</evidence>
<keyword evidence="2" id="KW-1185">Reference proteome</keyword>
<sequence>MLPLLPTHLCNHPSLCFRTSAITHPYASEPLPNPLCCALMICLQPCHGMSSLTHPYASAPLLCPHDIPMMLPPHLQPYPSLHFHTPTSSSPHLTMHTPQLCCHNMPPMLPPHVHPHPSSCFCTPTTYHALKICLQHCHPMSTPTHPYTSEPLPLTMLTLPQHPQHMPPTLPPHVRPHPSLRFDTPTLGGFHLDLPAGPLQGFCLMSPS</sequence>
<accession>A0A9Q3D4A2</accession>
<reference evidence="1" key="1">
    <citation type="submission" date="2021-03" db="EMBL/GenBank/DDBJ databases">
        <title>Draft genome sequence of rust myrtle Austropuccinia psidii MF-1, a brazilian biotype.</title>
        <authorList>
            <person name="Quecine M.C."/>
            <person name="Pachon D.M.R."/>
            <person name="Bonatelli M.L."/>
            <person name="Correr F.H."/>
            <person name="Franceschini L.M."/>
            <person name="Leite T.F."/>
            <person name="Margarido G.R.A."/>
            <person name="Almeida C.A."/>
            <person name="Ferrarezi J.A."/>
            <person name="Labate C.A."/>
        </authorList>
    </citation>
    <scope>NUCLEOTIDE SEQUENCE</scope>
    <source>
        <strain evidence="1">MF-1</strain>
    </source>
</reference>
<proteinExistence type="predicted"/>
<dbReference type="Proteomes" id="UP000765509">
    <property type="component" value="Unassembled WGS sequence"/>
</dbReference>
<name>A0A9Q3D4A2_9BASI</name>
<protein>
    <submittedName>
        <fullName evidence="1">Uncharacterized protein</fullName>
    </submittedName>
</protein>
<organism evidence="1 2">
    <name type="scientific">Austropuccinia psidii MF-1</name>
    <dbReference type="NCBI Taxonomy" id="1389203"/>
    <lineage>
        <taxon>Eukaryota</taxon>
        <taxon>Fungi</taxon>
        <taxon>Dikarya</taxon>
        <taxon>Basidiomycota</taxon>
        <taxon>Pucciniomycotina</taxon>
        <taxon>Pucciniomycetes</taxon>
        <taxon>Pucciniales</taxon>
        <taxon>Sphaerophragmiaceae</taxon>
        <taxon>Austropuccinia</taxon>
    </lineage>
</organism>
<gene>
    <name evidence="1" type="ORF">O181_033356</name>
</gene>
<dbReference type="EMBL" id="AVOT02012165">
    <property type="protein sequence ID" value="MBW0493641.1"/>
    <property type="molecule type" value="Genomic_DNA"/>
</dbReference>
<comment type="caution">
    <text evidence="1">The sequence shown here is derived from an EMBL/GenBank/DDBJ whole genome shotgun (WGS) entry which is preliminary data.</text>
</comment>